<dbReference type="NCBIfam" id="TIGR00421">
    <property type="entry name" value="ubiX_pad"/>
    <property type="match status" value="1"/>
</dbReference>
<comment type="function">
    <text evidence="5">Flavin prenyltransferase that catalyzes the synthesis of the prenylated FMN cofactor (prenyl-FMN) for 4-hydroxy-3-polyprenylbenzoic acid decarboxylase UbiD. The prenyltransferase is metal-independent and links a dimethylallyl moiety from dimethylallyl monophosphate (DMAP) to the flavin N5 and C6 atoms of FMN.</text>
</comment>
<sequence length="188" mass="20633">MKEKNLIVAVTGASGAIYAKLCIETLSNNGYHLEVIFSETGKQVFEYELGIKPAEFLKNLNVTVYKEKDFFAPPSSGSHPSKGMIIIPCSTGTLGHIANCTISNLIHRAADVTLKEKRPLVLVVRETPLNPIHLENMLKLSRAGATILPACPSFYSKPRTVEDLAATVVERALRHLAGKSFNLSKDWK</sequence>
<dbReference type="InterPro" id="IPR004507">
    <property type="entry name" value="UbiX-like"/>
</dbReference>
<keyword evidence="1 5" id="KW-0637">Prenyltransferase</keyword>
<protein>
    <recommendedName>
        <fullName evidence="5">Flavin prenyltransferase UbiX</fullName>
        <ecNumber evidence="5">2.5.1.129</ecNumber>
    </recommendedName>
</protein>
<evidence type="ECO:0000313" key="8">
    <source>
        <dbReference type="Proteomes" id="UP001157911"/>
    </source>
</evidence>
<feature type="binding site" evidence="5">
    <location>
        <begin position="12"/>
        <end position="14"/>
    </location>
    <ligand>
        <name>FMN</name>
        <dbReference type="ChEBI" id="CHEBI:58210"/>
    </ligand>
</feature>
<evidence type="ECO:0000256" key="1">
    <source>
        <dbReference type="ARBA" id="ARBA00022602"/>
    </source>
</evidence>
<evidence type="ECO:0000256" key="5">
    <source>
        <dbReference type="HAMAP-Rule" id="MF_01984"/>
    </source>
</evidence>
<dbReference type="InterPro" id="IPR036551">
    <property type="entry name" value="Flavin_trans-like"/>
</dbReference>
<proteinExistence type="inferred from homology"/>
<comment type="caution">
    <text evidence="5">Lacks conserved residue(s) required for the propagation of feature annotation.</text>
</comment>
<dbReference type="EC" id="2.5.1.129" evidence="5"/>
<name>A0ABY1NGY7_9BACT</name>
<dbReference type="InterPro" id="IPR003382">
    <property type="entry name" value="Flavoprotein"/>
</dbReference>
<feature type="binding site" evidence="5">
    <location>
        <position position="125"/>
    </location>
    <ligand>
        <name>FMN</name>
        <dbReference type="ChEBI" id="CHEBI:58210"/>
    </ligand>
</feature>
<keyword evidence="4 5" id="KW-0808">Transferase</keyword>
<accession>A0ABY1NGY7</accession>
<feature type="binding site" evidence="5">
    <location>
        <begin position="90"/>
        <end position="93"/>
    </location>
    <ligand>
        <name>FMN</name>
        <dbReference type="ChEBI" id="CHEBI:58210"/>
    </ligand>
</feature>
<dbReference type="Gene3D" id="3.40.50.1950">
    <property type="entry name" value="Flavin prenyltransferase-like"/>
    <property type="match status" value="1"/>
</dbReference>
<reference evidence="7 8" key="1">
    <citation type="submission" date="2017-05" db="EMBL/GenBank/DDBJ databases">
        <authorList>
            <person name="Varghese N."/>
            <person name="Submissions S."/>
        </authorList>
    </citation>
    <scope>NUCLEOTIDE SEQUENCE [LARGE SCALE GENOMIC DNA]</scope>
    <source>
        <strain evidence="7 8">DSM 15522</strain>
    </source>
</reference>
<comment type="caution">
    <text evidence="7">The sequence shown here is derived from an EMBL/GenBank/DDBJ whole genome shotgun (WGS) entry which is preliminary data.</text>
</comment>
<comment type="similarity">
    <text evidence="5">Belongs to the UbiX/PAD1 family.</text>
</comment>
<evidence type="ECO:0000256" key="3">
    <source>
        <dbReference type="ARBA" id="ARBA00022643"/>
    </source>
</evidence>
<dbReference type="Pfam" id="PF02441">
    <property type="entry name" value="Flavoprotein"/>
    <property type="match status" value="1"/>
</dbReference>
<dbReference type="EMBL" id="FXUB01000001">
    <property type="protein sequence ID" value="SMP08809.1"/>
    <property type="molecule type" value="Genomic_DNA"/>
</dbReference>
<feature type="domain" description="Flavoprotein" evidence="6">
    <location>
        <begin position="4"/>
        <end position="175"/>
    </location>
</feature>
<feature type="binding site" evidence="5">
    <location>
        <position position="155"/>
    </location>
    <ligand>
        <name>dimethylallyl phosphate</name>
        <dbReference type="ChEBI" id="CHEBI:88052"/>
    </ligand>
</feature>
<organism evidence="7 8">
    <name type="scientific">Desulfurobacterium pacificum</name>
    <dbReference type="NCBI Taxonomy" id="240166"/>
    <lineage>
        <taxon>Bacteria</taxon>
        <taxon>Pseudomonadati</taxon>
        <taxon>Aquificota</taxon>
        <taxon>Aquificia</taxon>
        <taxon>Desulfurobacteriales</taxon>
        <taxon>Desulfurobacteriaceae</taxon>
        <taxon>Desulfurobacterium</taxon>
    </lineage>
</organism>
<feature type="binding site" evidence="5">
    <location>
        <position position="171"/>
    </location>
    <ligand>
        <name>dimethylallyl phosphate</name>
        <dbReference type="ChEBI" id="CHEBI:88052"/>
    </ligand>
</feature>
<keyword evidence="3 5" id="KW-0288">FMN</keyword>
<feature type="binding site" evidence="5">
    <location>
        <position position="38"/>
    </location>
    <ligand>
        <name>FMN</name>
        <dbReference type="ChEBI" id="CHEBI:58210"/>
    </ligand>
</feature>
<comment type="catalytic activity">
    <reaction evidence="5">
        <text>dimethylallyl phosphate + FMNH2 = prenylated FMNH2 + phosphate</text>
        <dbReference type="Rhea" id="RHEA:37743"/>
        <dbReference type="ChEBI" id="CHEBI:43474"/>
        <dbReference type="ChEBI" id="CHEBI:57618"/>
        <dbReference type="ChEBI" id="CHEBI:87467"/>
        <dbReference type="ChEBI" id="CHEBI:88052"/>
        <dbReference type="EC" id="2.5.1.129"/>
    </reaction>
</comment>
<gene>
    <name evidence="5" type="primary">ubiX</name>
    <name evidence="7" type="ORF">SAMN06265339_0653</name>
</gene>
<dbReference type="RefSeq" id="WP_283400146.1">
    <property type="nucleotide sequence ID" value="NZ_FXUB01000001.1"/>
</dbReference>
<keyword evidence="8" id="KW-1185">Reference proteome</keyword>
<dbReference type="Proteomes" id="UP001157911">
    <property type="component" value="Unassembled WGS sequence"/>
</dbReference>
<keyword evidence="2 5" id="KW-0285">Flavoprotein</keyword>
<dbReference type="HAMAP" id="MF_01984">
    <property type="entry name" value="ubiX_pad"/>
    <property type="match status" value="1"/>
</dbReference>
<evidence type="ECO:0000259" key="6">
    <source>
        <dbReference type="Pfam" id="PF02441"/>
    </source>
</evidence>
<evidence type="ECO:0000256" key="2">
    <source>
        <dbReference type="ARBA" id="ARBA00022630"/>
    </source>
</evidence>
<dbReference type="SUPFAM" id="SSF52507">
    <property type="entry name" value="Homo-oligomeric flavin-containing Cys decarboxylases, HFCD"/>
    <property type="match status" value="1"/>
</dbReference>
<evidence type="ECO:0000313" key="7">
    <source>
        <dbReference type="EMBL" id="SMP08809.1"/>
    </source>
</evidence>
<evidence type="ECO:0000256" key="4">
    <source>
        <dbReference type="ARBA" id="ARBA00022679"/>
    </source>
</evidence>